<reference evidence="1" key="1">
    <citation type="submission" date="2024-05" db="EMBL/GenBank/DDBJ databases">
        <title>Whole-Genome Sequence of CFS9, a Potential Fish Probiotic Isolated from the Body Surface of Silurus asotus.</title>
        <authorList>
            <person name="Kojima M."/>
            <person name="Tobioka K."/>
            <person name="Yokota K."/>
            <person name="Nakatani H."/>
            <person name="Hori K."/>
            <person name="Tamaru Y."/>
            <person name="Okazaki F."/>
        </authorList>
    </citation>
    <scope>NUCLEOTIDE SEQUENCE</scope>
    <source>
        <strain evidence="1">CFS9</strain>
    </source>
</reference>
<gene>
    <name evidence="1" type="ORF">CFS9_25030</name>
</gene>
<dbReference type="AlphaFoldDB" id="A0AAT9H2Z4"/>
<accession>A0AAT9H2Z4</accession>
<protein>
    <submittedName>
        <fullName evidence="1">Uncharacterized protein</fullName>
    </submittedName>
</protein>
<evidence type="ECO:0000313" key="1">
    <source>
        <dbReference type="EMBL" id="BFM43862.1"/>
    </source>
</evidence>
<organism evidence="1">
    <name type="scientific">Flavobacterium sp. CFS9</name>
    <dbReference type="NCBI Taxonomy" id="3143118"/>
    <lineage>
        <taxon>Bacteria</taxon>
        <taxon>Pseudomonadati</taxon>
        <taxon>Bacteroidota</taxon>
        <taxon>Flavobacteriia</taxon>
        <taxon>Flavobacteriales</taxon>
        <taxon>Flavobacteriaceae</taxon>
        <taxon>Flavobacterium</taxon>
    </lineage>
</organism>
<proteinExistence type="predicted"/>
<dbReference type="EMBL" id="AP031573">
    <property type="protein sequence ID" value="BFM43862.1"/>
    <property type="molecule type" value="Genomic_DNA"/>
</dbReference>
<sequence>MYLYGENKMGDALPSSGGALIGSVIDGMNGGKFGETGSWQKGLGAANDMASFLVTGGNGQAYASFLELSTFYGYDTIYYGGAIVSNWYTIISYIPANPKK</sequence>
<name>A0AAT9H2Z4_9FLAO</name>